<evidence type="ECO:0000313" key="2">
    <source>
        <dbReference type="EMBL" id="AXQ65135.1"/>
    </source>
</evidence>
<keyword evidence="3" id="KW-1185">Reference proteome</keyword>
<dbReference type="KEGG" id="vg:63911692"/>
<dbReference type="EMBL" id="MH651189">
    <property type="protein sequence ID" value="AXQ65135.1"/>
    <property type="molecule type" value="Genomic_DNA"/>
</dbReference>
<sequence>MGTYRRAFAAHKGERVGDLVTMPDEDARVLVKFGRLKPVEPEPVAAPVKPGKPKGAGGGGDS</sequence>
<dbReference type="Proteomes" id="UP000262719">
    <property type="component" value="Segment"/>
</dbReference>
<feature type="region of interest" description="Disordered" evidence="1">
    <location>
        <begin position="39"/>
        <end position="62"/>
    </location>
</feature>
<dbReference type="GeneID" id="63911692"/>
<reference evidence="2 3" key="1">
    <citation type="submission" date="2018-07" db="EMBL/GenBank/DDBJ databases">
        <authorList>
            <person name="Roberston F.H."/>
            <person name="Ghiringhelli B.C."/>
            <person name="Garcia S."/>
            <person name="Henry S."/>
            <person name="Naegele L."/>
            <person name="Slowan-Pomeroy T."/>
            <person name="Briggs L.A."/>
            <person name="Warner M.H."/>
            <person name="Garlena R.A."/>
            <person name="Russell D.A."/>
            <person name="Pope W.H."/>
            <person name="Jacobs-Sera D."/>
            <person name="Hatfull G.F."/>
        </authorList>
    </citation>
    <scope>NUCLEOTIDE SEQUENCE [LARGE SCALE GENOMIC DNA]</scope>
</reference>
<evidence type="ECO:0000313" key="3">
    <source>
        <dbReference type="Proteomes" id="UP000262719"/>
    </source>
</evidence>
<accession>A0A385E2N9</accession>
<name>A0A385E2N9_9CAUD</name>
<proteinExistence type="predicted"/>
<organism evidence="2 3">
    <name type="scientific">Gordonia phage Schmidt</name>
    <dbReference type="NCBI Taxonomy" id="2301697"/>
    <lineage>
        <taxon>Viruses</taxon>
        <taxon>Duplodnaviria</taxon>
        <taxon>Heunggongvirae</taxon>
        <taxon>Uroviricota</taxon>
        <taxon>Caudoviricetes</taxon>
        <taxon>Ruthgordonvirinae</taxon>
        <taxon>Schmidtvirus</taxon>
        <taxon>Schmidtvirus schmidt</taxon>
    </lineage>
</organism>
<gene>
    <name evidence="2" type="primary">13</name>
    <name evidence="2" type="ORF">SEA_SCHMIDT_13</name>
</gene>
<evidence type="ECO:0000256" key="1">
    <source>
        <dbReference type="SAM" id="MobiDB-lite"/>
    </source>
</evidence>
<protein>
    <submittedName>
        <fullName evidence="2">Uncharacterized protein</fullName>
    </submittedName>
</protein>
<dbReference type="RefSeq" id="YP_010050953.1">
    <property type="nucleotide sequence ID" value="NC_054436.1"/>
</dbReference>